<evidence type="ECO:0000313" key="1">
    <source>
        <dbReference type="EMBL" id="UNI20926.1"/>
    </source>
</evidence>
<dbReference type="Proteomes" id="UP000829364">
    <property type="component" value="Chromosome 6"/>
</dbReference>
<gene>
    <name evidence="1" type="ORF">JDV02_006972</name>
</gene>
<evidence type="ECO:0000313" key="2">
    <source>
        <dbReference type="Proteomes" id="UP000829364"/>
    </source>
</evidence>
<keyword evidence="2" id="KW-1185">Reference proteome</keyword>
<dbReference type="RefSeq" id="XP_047844407.1">
    <property type="nucleotide sequence ID" value="XM_047988412.1"/>
</dbReference>
<name>A0A9Q8QLD5_9HYPO</name>
<sequence>MSIPFNNCTFDGDGVWWSNDRRLQGVASLTTQQLLSRNGNVTSTRSVHRCAGGGHQMNLVAPLSGTPGAAHIVTNMPITLLSAAQTVMRRMSTRSIIAILIGNDEGQGRRIRDGKYTTLIDVDLRPTRLAPDANASPHVFGEPRGVPATIERRCAGCGSLTHELKLCMQSSSDGLLHGCTLCNSISHELDQCRRFRELDLETCFAVLVRQRGNMPALATTRSWFAVLSDYRDAASDVSANYLPCVPYLPWTPEFARRMSQAAPSERARMELFYRDFDRSVLPGDPDTRHLSAARAYFTRSRSTQHYLAPF</sequence>
<dbReference type="AlphaFoldDB" id="A0A9Q8QLD5"/>
<proteinExistence type="predicted"/>
<accession>A0A9Q8QLD5</accession>
<dbReference type="EMBL" id="CP086359">
    <property type="protein sequence ID" value="UNI20926.1"/>
    <property type="molecule type" value="Genomic_DNA"/>
</dbReference>
<reference evidence="1" key="1">
    <citation type="submission" date="2021-11" db="EMBL/GenBank/DDBJ databases">
        <title>Purpureocillium_takamizusanense_genome.</title>
        <authorList>
            <person name="Nguyen N.-H."/>
        </authorList>
    </citation>
    <scope>NUCLEOTIDE SEQUENCE</scope>
    <source>
        <strain evidence="1">PT3</strain>
    </source>
</reference>
<dbReference type="KEGG" id="ptkz:JDV02_006972"/>
<dbReference type="GeneID" id="72068921"/>
<organism evidence="1 2">
    <name type="scientific">Purpureocillium takamizusanense</name>
    <dbReference type="NCBI Taxonomy" id="2060973"/>
    <lineage>
        <taxon>Eukaryota</taxon>
        <taxon>Fungi</taxon>
        <taxon>Dikarya</taxon>
        <taxon>Ascomycota</taxon>
        <taxon>Pezizomycotina</taxon>
        <taxon>Sordariomycetes</taxon>
        <taxon>Hypocreomycetidae</taxon>
        <taxon>Hypocreales</taxon>
        <taxon>Ophiocordycipitaceae</taxon>
        <taxon>Purpureocillium</taxon>
    </lineage>
</organism>
<protein>
    <submittedName>
        <fullName evidence="1">Uncharacterized protein</fullName>
    </submittedName>
</protein>
<dbReference type="OrthoDB" id="4777753at2759"/>